<dbReference type="EnsemblPlants" id="Pp3c11_980V3.3">
    <property type="protein sequence ID" value="Pp3c11_980V3.3"/>
    <property type="gene ID" value="Pp3c11_980"/>
</dbReference>
<dbReference type="FunCoup" id="A0A2K1JT01">
    <property type="interactions" value="303"/>
</dbReference>
<accession>A0A2K1JT01</accession>
<dbReference type="RefSeq" id="XP_024388998.1">
    <property type="nucleotide sequence ID" value="XM_024533230.2"/>
</dbReference>
<reference evidence="9" key="3">
    <citation type="submission" date="2020-12" db="UniProtKB">
        <authorList>
            <consortium name="EnsemblPlants"/>
        </authorList>
    </citation>
    <scope>IDENTIFICATION</scope>
</reference>
<dbReference type="InterPro" id="IPR015898">
    <property type="entry name" value="G-protein_gamma-like_dom"/>
</dbReference>
<dbReference type="Gramene" id="Pp3c11_980V3.1">
    <property type="protein sequence ID" value="Pp3c11_980V3.1"/>
    <property type="gene ID" value="Pp3c11_980"/>
</dbReference>
<dbReference type="GeneID" id="112288725"/>
<proteinExistence type="predicted"/>
<evidence type="ECO:0000256" key="3">
    <source>
        <dbReference type="ARBA" id="ARBA00023054"/>
    </source>
</evidence>
<evidence type="ECO:0000256" key="1">
    <source>
        <dbReference type="ARBA" id="ARBA00004236"/>
    </source>
</evidence>
<dbReference type="KEGG" id="ppp:112288725"/>
<protein>
    <recommendedName>
        <fullName evidence="7">G protein gamma domain-containing protein</fullName>
    </recommendedName>
</protein>
<keyword evidence="2" id="KW-1003">Cell membrane</keyword>
<feature type="compositionally biased region" description="Polar residues" evidence="6">
    <location>
        <begin position="1"/>
        <end position="11"/>
    </location>
</feature>
<dbReference type="GO" id="GO:0005886">
    <property type="term" value="C:plasma membrane"/>
    <property type="evidence" value="ECO:0007669"/>
    <property type="project" value="UniProtKB-SubCell"/>
</dbReference>
<name>A0A2K1JT01_PHYPA</name>
<dbReference type="Proteomes" id="UP000006727">
    <property type="component" value="Chromosome 11"/>
</dbReference>
<comment type="subcellular location">
    <subcellularLocation>
        <location evidence="1">Cell membrane</location>
    </subcellularLocation>
</comment>
<dbReference type="InterPro" id="IPR045878">
    <property type="entry name" value="GG1/2"/>
</dbReference>
<dbReference type="GO" id="GO:0007186">
    <property type="term" value="P:G protein-coupled receptor signaling pathway"/>
    <property type="evidence" value="ECO:0007669"/>
    <property type="project" value="InterPro"/>
</dbReference>
<evidence type="ECO:0000256" key="6">
    <source>
        <dbReference type="SAM" id="MobiDB-lite"/>
    </source>
</evidence>
<gene>
    <name evidence="9" type="primary">LOC112288725</name>
    <name evidence="8" type="ORF">PHYPA_014426</name>
</gene>
<dbReference type="EnsemblPlants" id="Pp3c11_980V3.2">
    <property type="protein sequence ID" value="Pp3c11_980V3.2"/>
    <property type="gene ID" value="Pp3c11_980"/>
</dbReference>
<evidence type="ECO:0000259" key="7">
    <source>
        <dbReference type="SMART" id="SM01224"/>
    </source>
</evidence>
<dbReference type="RefSeq" id="XP_024388999.1">
    <property type="nucleotide sequence ID" value="XM_024533231.2"/>
</dbReference>
<dbReference type="AlphaFoldDB" id="A0A2K1JT01"/>
<feature type="region of interest" description="Disordered" evidence="6">
    <location>
        <begin position="1"/>
        <end position="24"/>
    </location>
</feature>
<keyword evidence="10" id="KW-1185">Reference proteome</keyword>
<dbReference type="Pfam" id="PF00631">
    <property type="entry name" value="G-gamma"/>
    <property type="match status" value="1"/>
</dbReference>
<keyword evidence="3" id="KW-0175">Coiled coil</keyword>
<organism evidence="8">
    <name type="scientific">Physcomitrium patens</name>
    <name type="common">Spreading-leaved earth moss</name>
    <name type="synonym">Physcomitrella patens</name>
    <dbReference type="NCBI Taxonomy" id="3218"/>
    <lineage>
        <taxon>Eukaryota</taxon>
        <taxon>Viridiplantae</taxon>
        <taxon>Streptophyta</taxon>
        <taxon>Embryophyta</taxon>
        <taxon>Bryophyta</taxon>
        <taxon>Bryophytina</taxon>
        <taxon>Bryopsida</taxon>
        <taxon>Funariidae</taxon>
        <taxon>Funariales</taxon>
        <taxon>Funariaceae</taxon>
        <taxon>Physcomitrium</taxon>
    </lineage>
</organism>
<dbReference type="EMBL" id="ABEU02000011">
    <property type="protein sequence ID" value="PNR44657.1"/>
    <property type="molecule type" value="Genomic_DNA"/>
</dbReference>
<feature type="domain" description="G protein gamma" evidence="7">
    <location>
        <begin position="23"/>
        <end position="94"/>
    </location>
</feature>
<dbReference type="PANTHER" id="PTHR35129">
    <property type="entry name" value="GUANINE NUCLEOTIDE-BINDING PROTEIN SUBUNIT GAMMA 1"/>
    <property type="match status" value="1"/>
</dbReference>
<sequence length="95" mass="10905">MNSRPQATASTPAPLLGRGRNRKQTELQHLNNEIQLLQEELEVLNNTPLASKACKDLITFVENLPDPFLSSSDGVGHQPWPYDRPSKSRRHWWKF</sequence>
<evidence type="ECO:0000256" key="4">
    <source>
        <dbReference type="ARBA" id="ARBA00023136"/>
    </source>
</evidence>
<dbReference type="EnsemblPlants" id="Pp3c11_980V3.1">
    <property type="protein sequence ID" value="Pp3c11_980V3.1"/>
    <property type="gene ID" value="Pp3c11_980"/>
</dbReference>
<evidence type="ECO:0000313" key="8">
    <source>
        <dbReference type="EMBL" id="PNR44657.1"/>
    </source>
</evidence>
<dbReference type="Gramene" id="Pp3c11_980V3.2">
    <property type="protein sequence ID" value="Pp3c11_980V3.2"/>
    <property type="gene ID" value="Pp3c11_980"/>
</dbReference>
<dbReference type="EnsemblPlants" id="Pp3c11_980V3.4">
    <property type="protein sequence ID" value="Pp3c11_980V3.4"/>
    <property type="gene ID" value="Pp3c11_980"/>
</dbReference>
<dbReference type="OrthoDB" id="1934467at2759"/>
<evidence type="ECO:0000313" key="9">
    <source>
        <dbReference type="EnsemblPlants" id="Pp3c11_980V3.1"/>
    </source>
</evidence>
<evidence type="ECO:0000313" key="10">
    <source>
        <dbReference type="Proteomes" id="UP000006727"/>
    </source>
</evidence>
<dbReference type="EnsemblPlants" id="Pp3c11_980V3.5">
    <property type="protein sequence ID" value="Pp3c11_980V3.5"/>
    <property type="gene ID" value="Pp3c11_980"/>
</dbReference>
<reference evidence="8 10" key="2">
    <citation type="journal article" date="2018" name="Plant J.">
        <title>The Physcomitrella patens chromosome-scale assembly reveals moss genome structure and evolution.</title>
        <authorList>
            <person name="Lang D."/>
            <person name="Ullrich K.K."/>
            <person name="Murat F."/>
            <person name="Fuchs J."/>
            <person name="Jenkins J."/>
            <person name="Haas F.B."/>
            <person name="Piednoel M."/>
            <person name="Gundlach H."/>
            <person name="Van Bel M."/>
            <person name="Meyberg R."/>
            <person name="Vives C."/>
            <person name="Morata J."/>
            <person name="Symeonidi A."/>
            <person name="Hiss M."/>
            <person name="Muchero W."/>
            <person name="Kamisugi Y."/>
            <person name="Saleh O."/>
            <person name="Blanc G."/>
            <person name="Decker E.L."/>
            <person name="van Gessel N."/>
            <person name="Grimwood J."/>
            <person name="Hayes R.D."/>
            <person name="Graham S.W."/>
            <person name="Gunter L.E."/>
            <person name="McDaniel S.F."/>
            <person name="Hoernstein S.N.W."/>
            <person name="Larsson A."/>
            <person name="Li F.W."/>
            <person name="Perroud P.F."/>
            <person name="Phillips J."/>
            <person name="Ranjan P."/>
            <person name="Rokshar D.S."/>
            <person name="Rothfels C.J."/>
            <person name="Schneider L."/>
            <person name="Shu S."/>
            <person name="Stevenson D.W."/>
            <person name="Thummler F."/>
            <person name="Tillich M."/>
            <person name="Villarreal Aguilar J.C."/>
            <person name="Widiez T."/>
            <person name="Wong G.K."/>
            <person name="Wymore A."/>
            <person name="Zhang Y."/>
            <person name="Zimmer A.D."/>
            <person name="Quatrano R.S."/>
            <person name="Mayer K.F.X."/>
            <person name="Goodstein D."/>
            <person name="Casacuberta J.M."/>
            <person name="Vandepoele K."/>
            <person name="Reski R."/>
            <person name="Cuming A.C."/>
            <person name="Tuskan G.A."/>
            <person name="Maumus F."/>
            <person name="Salse J."/>
            <person name="Schmutz J."/>
            <person name="Rensing S.A."/>
        </authorList>
    </citation>
    <scope>NUCLEOTIDE SEQUENCE [LARGE SCALE GENOMIC DNA]</scope>
    <source>
        <strain evidence="9 10">cv. Gransden 2004</strain>
    </source>
</reference>
<reference evidence="8 10" key="1">
    <citation type="journal article" date="2008" name="Science">
        <title>The Physcomitrella genome reveals evolutionary insights into the conquest of land by plants.</title>
        <authorList>
            <person name="Rensing S."/>
            <person name="Lang D."/>
            <person name="Zimmer A."/>
            <person name="Terry A."/>
            <person name="Salamov A."/>
            <person name="Shapiro H."/>
            <person name="Nishiyama T."/>
            <person name="Perroud P.-F."/>
            <person name="Lindquist E."/>
            <person name="Kamisugi Y."/>
            <person name="Tanahashi T."/>
            <person name="Sakakibara K."/>
            <person name="Fujita T."/>
            <person name="Oishi K."/>
            <person name="Shin-I T."/>
            <person name="Kuroki Y."/>
            <person name="Toyoda A."/>
            <person name="Suzuki Y."/>
            <person name="Hashimoto A."/>
            <person name="Yamaguchi K."/>
            <person name="Sugano A."/>
            <person name="Kohara Y."/>
            <person name="Fujiyama A."/>
            <person name="Anterola A."/>
            <person name="Aoki S."/>
            <person name="Ashton N."/>
            <person name="Barbazuk W.B."/>
            <person name="Barker E."/>
            <person name="Bennetzen J."/>
            <person name="Bezanilla M."/>
            <person name="Blankenship R."/>
            <person name="Cho S.H."/>
            <person name="Dutcher S."/>
            <person name="Estelle M."/>
            <person name="Fawcett J.A."/>
            <person name="Gundlach H."/>
            <person name="Hanada K."/>
            <person name="Heyl A."/>
            <person name="Hicks K.A."/>
            <person name="Hugh J."/>
            <person name="Lohr M."/>
            <person name="Mayer K."/>
            <person name="Melkozernov A."/>
            <person name="Murata T."/>
            <person name="Nelson D."/>
            <person name="Pils B."/>
            <person name="Prigge M."/>
            <person name="Reiss B."/>
            <person name="Renner T."/>
            <person name="Rombauts S."/>
            <person name="Rushton P."/>
            <person name="Sanderfoot A."/>
            <person name="Schween G."/>
            <person name="Shiu S.-H."/>
            <person name="Stueber K."/>
            <person name="Theodoulou F.L."/>
            <person name="Tu H."/>
            <person name="Van de Peer Y."/>
            <person name="Verrier P.J."/>
            <person name="Waters E."/>
            <person name="Wood A."/>
            <person name="Yang L."/>
            <person name="Cove D."/>
            <person name="Cuming A."/>
            <person name="Hasebe M."/>
            <person name="Lucas S."/>
            <person name="Mishler D.B."/>
            <person name="Reski R."/>
            <person name="Grigoriev I."/>
            <person name="Quatrano R.S."/>
            <person name="Boore J.L."/>
        </authorList>
    </citation>
    <scope>NUCLEOTIDE SEQUENCE [LARGE SCALE GENOMIC DNA]</scope>
    <source>
        <strain evidence="9 10">cv. Gransden 2004</strain>
    </source>
</reference>
<evidence type="ECO:0000256" key="2">
    <source>
        <dbReference type="ARBA" id="ARBA00022475"/>
    </source>
</evidence>
<keyword evidence="5" id="KW-0807">Transducer</keyword>
<dbReference type="Gramene" id="Pp3c11_980V3.3">
    <property type="protein sequence ID" value="Pp3c11_980V3.3"/>
    <property type="gene ID" value="Pp3c11_980"/>
</dbReference>
<dbReference type="Gramene" id="Pp3c11_980V3.5">
    <property type="protein sequence ID" value="Pp3c11_980V3.5"/>
    <property type="gene ID" value="Pp3c11_980"/>
</dbReference>
<dbReference type="SMART" id="SM01224">
    <property type="entry name" value="G_gamma"/>
    <property type="match status" value="1"/>
</dbReference>
<dbReference type="PaxDb" id="3218-PP1S39_119V6.1"/>
<feature type="region of interest" description="Disordered" evidence="6">
    <location>
        <begin position="72"/>
        <end position="95"/>
    </location>
</feature>
<evidence type="ECO:0000256" key="5">
    <source>
        <dbReference type="ARBA" id="ARBA00023224"/>
    </source>
</evidence>
<dbReference type="Gramene" id="Pp3c11_980V3.4">
    <property type="protein sequence ID" value="Pp3c11_980V3.4"/>
    <property type="gene ID" value="Pp3c11_980"/>
</dbReference>
<keyword evidence="4" id="KW-0472">Membrane</keyword>